<evidence type="ECO:0000256" key="1">
    <source>
        <dbReference type="SAM" id="MobiDB-lite"/>
    </source>
</evidence>
<dbReference type="AlphaFoldDB" id="A0A0N8RL10"/>
<dbReference type="Proteomes" id="UP000037836">
    <property type="component" value="Unassembled WGS sequence"/>
</dbReference>
<dbReference type="Proteomes" id="UP000272471">
    <property type="component" value="Unassembled WGS sequence"/>
</dbReference>
<proteinExistence type="predicted"/>
<evidence type="ECO:0000313" key="6">
    <source>
        <dbReference type="Proteomes" id="UP000272471"/>
    </source>
</evidence>
<evidence type="ECO:0000313" key="4">
    <source>
        <dbReference type="EMBL" id="RMQ16495.1"/>
    </source>
</evidence>
<dbReference type="EMBL" id="RBQX01000161">
    <property type="protein sequence ID" value="RMQ16495.1"/>
    <property type="molecule type" value="Genomic_DNA"/>
</dbReference>
<accession>A0A0N8RL10</accession>
<evidence type="ECO:0000313" key="3">
    <source>
        <dbReference type="EMBL" id="RMO34073.1"/>
    </source>
</evidence>
<dbReference type="EMBL" id="RBPS01000260">
    <property type="protein sequence ID" value="RMO34073.1"/>
    <property type="molecule type" value="Genomic_DNA"/>
</dbReference>
<feature type="region of interest" description="Disordered" evidence="1">
    <location>
        <begin position="143"/>
        <end position="162"/>
    </location>
</feature>
<sequence length="404" mass="45810">MDTTLPEIATLPGDAPLPFDATLLFKALQYQLLVAIEYCYDLASDECLWVEAMGDVTVPGKVQTEVKLYSDSLTDSHANFWNTVKNWLHENFERTSFKSLVLLTTQKFGALTLLKDWNTASPAERLSIMESIAASSQASSAKKASEAAEDAAGKAPKPQSLQQYVMAPERREALMEVLERMRITTGAETLEQRLQKFETRHLKPIRPSKCQQFIYELLGFIGSPQLLIGGWVITHQAFTNKLSELTHRYMRHPRTFPTVDIKALKESIDIEEIRPMPFAQKIVEFGGESQLKRAALHRVVAHTTISDLYTDGVLFKPMVDLYLSNHLTQHQYGRELAMLGCAGVSCPADLNTRSMKFFLERNCLPVESFCGLENTMPEFRNGIYHMLAGEQPADEDEEFHWRLW</sequence>
<name>A0A0N8RL10_PSESG</name>
<gene>
    <name evidence="2" type="ORF">AC496_1602</name>
    <name evidence="4" type="ORF">ALQ11_03085</name>
    <name evidence="3" type="ORF">ALQ42_01982</name>
</gene>
<dbReference type="EMBL" id="LGLO01000076">
    <property type="protein sequence ID" value="KPC42039.1"/>
    <property type="molecule type" value="Genomic_DNA"/>
</dbReference>
<protein>
    <submittedName>
        <fullName evidence="3">Uncharacterized protein</fullName>
    </submittedName>
</protein>
<evidence type="ECO:0000313" key="7">
    <source>
        <dbReference type="Proteomes" id="UP000273536"/>
    </source>
</evidence>
<dbReference type="Proteomes" id="UP000273536">
    <property type="component" value="Unassembled WGS sequence"/>
</dbReference>
<evidence type="ECO:0000313" key="5">
    <source>
        <dbReference type="Proteomes" id="UP000037836"/>
    </source>
</evidence>
<reference evidence="6 7" key="3">
    <citation type="submission" date="2018-08" db="EMBL/GenBank/DDBJ databases">
        <title>Recombination of ecologically and evolutionarily significant loci maintains genetic cohesion in the Pseudomonas syringae species complex.</title>
        <authorList>
            <person name="Dillon M."/>
            <person name="Thakur S."/>
            <person name="Almeida R.N.D."/>
            <person name="Weir B.S."/>
            <person name="Guttman D.S."/>
        </authorList>
    </citation>
    <scope>NUCLEOTIDE SEQUENCE [LARGE SCALE GENOMIC DNA]</scope>
    <source>
        <strain evidence="4 6">ICMP 4182</strain>
        <strain evidence="3 7">ICMP 6372</strain>
    </source>
</reference>
<reference evidence="2" key="1">
    <citation type="submission" date="2015-07" db="EMBL/GenBank/DDBJ databases">
        <authorList>
            <person name="O'Brien H.E."/>
            <person name="Thakur S."/>
            <person name="Gong Y."/>
            <person name="Wang P.W."/>
            <person name="Guttman D.S."/>
        </authorList>
    </citation>
    <scope>NUCLEOTIDE SEQUENCE</scope>
    <source>
        <strain evidence="2">BR1</strain>
    </source>
</reference>
<organism evidence="3 7">
    <name type="scientific">Pseudomonas savastanoi pv. glycinea</name>
    <name type="common">Pseudomonas syringae pv. glycinea</name>
    <dbReference type="NCBI Taxonomy" id="318"/>
    <lineage>
        <taxon>Bacteria</taxon>
        <taxon>Pseudomonadati</taxon>
        <taxon>Pseudomonadota</taxon>
        <taxon>Gammaproteobacteria</taxon>
        <taxon>Pseudomonadales</taxon>
        <taxon>Pseudomonadaceae</taxon>
        <taxon>Pseudomonas</taxon>
    </lineage>
</organism>
<dbReference type="RefSeq" id="WP_004665113.1">
    <property type="nucleotide sequence ID" value="NZ_LGLL01000119.1"/>
</dbReference>
<keyword evidence="5" id="KW-1185">Reference proteome</keyword>
<comment type="caution">
    <text evidence="3">The sequence shown here is derived from an EMBL/GenBank/DDBJ whole genome shotgun (WGS) entry which is preliminary data.</text>
</comment>
<evidence type="ECO:0000313" key="2">
    <source>
        <dbReference type="EMBL" id="KPC42039.1"/>
    </source>
</evidence>
<reference evidence="2 5" key="2">
    <citation type="submission" date="2015-10" db="EMBL/GenBank/DDBJ databases">
        <title>Comparative genomics and high-throughput reverse genetic screens identify a new phytobacterial MAMP and an Arabidopsis receptor required for immune elicitation.</title>
        <authorList>
            <person name="Mott G.A."/>
            <person name="Thakur S."/>
            <person name="Wang P.W."/>
            <person name="Desveaux D."/>
            <person name="Guttman D.S."/>
        </authorList>
    </citation>
    <scope>NUCLEOTIDE SEQUENCE [LARGE SCALE GENOMIC DNA]</scope>
    <source>
        <strain evidence="2 5">BR1</strain>
    </source>
</reference>